<accession>A0AAZ3SBH5</accession>
<evidence type="ECO:0000256" key="1">
    <source>
        <dbReference type="SAM" id="MobiDB-lite"/>
    </source>
</evidence>
<dbReference type="Pfam" id="PF01390">
    <property type="entry name" value="SEA"/>
    <property type="match status" value="2"/>
</dbReference>
<proteinExistence type="predicted"/>
<evidence type="ECO:0000259" key="2">
    <source>
        <dbReference type="PROSITE" id="PS50024"/>
    </source>
</evidence>
<evidence type="ECO:0000313" key="4">
    <source>
        <dbReference type="Proteomes" id="UP000694402"/>
    </source>
</evidence>
<dbReference type="Ensembl" id="ENSOTST00005116363.1">
    <property type="protein sequence ID" value="ENSOTSP00005150426.1"/>
    <property type="gene ID" value="ENSOTSG00005077307.1"/>
</dbReference>
<sequence>SIKSIFSGLSKRALLIKTQLDPFYRSAFTSFNSLTVTEFSSGSIINTVNVAFSSPSVPNITEIGTVLINAAQNITALEIDPNSVTVNSTAAPATSSVPPTTSVTTTVAGTTTITTGEPVPVRATVPTTRPTTTTTTYVAPTTTVSRKASPLSTTTSTAPTTTTTNAPTTTTTHTTTTSTATTTTATTTTTTAHLQPAPVVSFVVQQVFVEALNDPQSTQFQELAVTITAVFDVIYKAKYGILFIRTIVLGFTPIFHSRMDAETQAEVQLVFNETSTQSVPEVTDIRDTLKEAVTNPNTFFGNLSVDVTTIIVKVPTTNNNTTTTATPVITTAIITTTTTETTVVALTKVTVVFRSSGETFTSDLSNTSSQAFQTRALLIKTQLDPFYRSAFTSFNSLTVTEFSSGSIINTMNLAFRSSSVPNSREIGTVLINAAPKITAFNIDPTSVRVNDTAVTSSGISSKTSLCTAFFLVVLSLLLSSQH</sequence>
<dbReference type="GeneTree" id="ENSGT01110000267359"/>
<keyword evidence="4" id="KW-1185">Reference proteome</keyword>
<dbReference type="SUPFAM" id="SSF82671">
    <property type="entry name" value="SEA domain"/>
    <property type="match status" value="1"/>
</dbReference>
<reference evidence="3" key="3">
    <citation type="submission" date="2025-09" db="UniProtKB">
        <authorList>
            <consortium name="Ensembl"/>
        </authorList>
    </citation>
    <scope>IDENTIFICATION</scope>
</reference>
<reference evidence="3" key="2">
    <citation type="submission" date="2025-08" db="UniProtKB">
        <authorList>
            <consortium name="Ensembl"/>
        </authorList>
    </citation>
    <scope>IDENTIFICATION</scope>
</reference>
<feature type="compositionally biased region" description="Low complexity" evidence="1">
    <location>
        <begin position="153"/>
        <end position="184"/>
    </location>
</feature>
<evidence type="ECO:0000313" key="3">
    <source>
        <dbReference type="Ensembl" id="ENSOTSP00005150426.1"/>
    </source>
</evidence>
<name>A0AAZ3SBH5_ONCTS</name>
<organism evidence="3 4">
    <name type="scientific">Oncorhynchus tshawytscha</name>
    <name type="common">Chinook salmon</name>
    <name type="synonym">Salmo tshawytscha</name>
    <dbReference type="NCBI Taxonomy" id="74940"/>
    <lineage>
        <taxon>Eukaryota</taxon>
        <taxon>Metazoa</taxon>
        <taxon>Chordata</taxon>
        <taxon>Craniata</taxon>
        <taxon>Vertebrata</taxon>
        <taxon>Euteleostomi</taxon>
        <taxon>Actinopterygii</taxon>
        <taxon>Neopterygii</taxon>
        <taxon>Teleostei</taxon>
        <taxon>Protacanthopterygii</taxon>
        <taxon>Salmoniformes</taxon>
        <taxon>Salmonidae</taxon>
        <taxon>Salmoninae</taxon>
        <taxon>Oncorhynchus</taxon>
    </lineage>
</organism>
<dbReference type="Gene3D" id="3.30.70.960">
    <property type="entry name" value="SEA domain"/>
    <property type="match status" value="2"/>
</dbReference>
<dbReference type="InterPro" id="IPR000082">
    <property type="entry name" value="SEA_dom"/>
</dbReference>
<feature type="domain" description="SEA" evidence="2">
    <location>
        <begin position="1"/>
        <end position="91"/>
    </location>
</feature>
<reference evidence="4" key="1">
    <citation type="journal article" date="2018" name="PLoS ONE">
        <title>Chinook salmon (Oncorhynchus tshawytscha) genome and transcriptome.</title>
        <authorList>
            <person name="Christensen K.A."/>
            <person name="Leong J.S."/>
            <person name="Sakhrani D."/>
            <person name="Biagi C.A."/>
            <person name="Minkley D.R."/>
            <person name="Withler R.E."/>
            <person name="Rondeau E.B."/>
            <person name="Koop B.F."/>
            <person name="Devlin R.H."/>
        </authorList>
    </citation>
    <scope>NUCLEOTIDE SEQUENCE [LARGE SCALE GENOMIC DNA]</scope>
</reference>
<dbReference type="Proteomes" id="UP000694402">
    <property type="component" value="Unassembled WGS sequence"/>
</dbReference>
<dbReference type="AlphaFoldDB" id="A0AAZ3SBH5"/>
<protein>
    <recommendedName>
        <fullName evidence="2">SEA domain-containing protein</fullName>
    </recommendedName>
</protein>
<feature type="domain" description="SEA" evidence="2">
    <location>
        <begin position="193"/>
        <end position="317"/>
    </location>
</feature>
<dbReference type="PROSITE" id="PS50024">
    <property type="entry name" value="SEA"/>
    <property type="match status" value="3"/>
</dbReference>
<feature type="domain" description="SEA" evidence="2">
    <location>
        <begin position="345"/>
        <end position="454"/>
    </location>
</feature>
<feature type="region of interest" description="Disordered" evidence="1">
    <location>
        <begin position="142"/>
        <end position="184"/>
    </location>
</feature>
<dbReference type="InterPro" id="IPR036364">
    <property type="entry name" value="SEA_dom_sf"/>
</dbReference>